<evidence type="ECO:0000313" key="7">
    <source>
        <dbReference type="EMBL" id="RKP27739.1"/>
    </source>
</evidence>
<comment type="subunit">
    <text evidence="4">Binds to mitochondrial small subunit 15S rRNA.</text>
</comment>
<evidence type="ECO:0000256" key="3">
    <source>
        <dbReference type="ARBA" id="ARBA00044493"/>
    </source>
</evidence>
<evidence type="ECO:0000256" key="4">
    <source>
        <dbReference type="ARBA" id="ARBA00044511"/>
    </source>
</evidence>
<evidence type="ECO:0000256" key="6">
    <source>
        <dbReference type="SAM" id="SignalP"/>
    </source>
</evidence>
<sequence>MSMAQFRSLLWSLNIPRVSASPCMDPSIAAALRPRLSNELQAHLWHCYSQLKRSHAAGVAELSAADFYVLRQILLRHADATSARWVLAVVRDMKKCGHRPDVVVERDTMNAHRALEDYHGVLAIFDRLLVEYGAALPVSIWNLALLAHLRLGHYDEADRFIECMAEHGRLPDMQTYNRLMHRYAKLGNLARVRALLERARSMKLELTDYTYATYIHASVNAVDLRGATRIFYNYLCHMRRKRLPANPVPFGALLQGLIRQQWYLAADKLWATTRLYRMRYSVKLYNIRLTGLVAMGDMHRAEALFAVMRGMGDTGTDAITYLEMIRGYTRYGQREKARDLLLSTEVWRLTVRERTVHPGFSHLIAAIIDAGDEAMLKELHVAMRSLPSDIMPDTATLNTLCARQRRPIDLTEARAILDRFRRMHATPTVATYGVLLTRLLQSGHPLDAVALYETDWKQARLTPNQHIYSSLFHAAYLLRDGALAYTLWQSLQASCQKPNWIVVSAALRVFAAIGDSTTCLRIYRTYRQQEGVPPSATVVETLLKGLVRDGAFAEAIAVWEELMHYYPKSNALS</sequence>
<keyword evidence="6" id="KW-0732">Signal</keyword>
<dbReference type="OrthoDB" id="185373at2759"/>
<dbReference type="PANTHER" id="PTHR47447">
    <property type="entry name" value="OS03G0856100 PROTEIN"/>
    <property type="match status" value="1"/>
</dbReference>
<dbReference type="EMBL" id="KZ989159">
    <property type="protein sequence ID" value="RKP27739.1"/>
    <property type="molecule type" value="Genomic_DNA"/>
</dbReference>
<evidence type="ECO:0008006" key="9">
    <source>
        <dbReference type="Google" id="ProtNLM"/>
    </source>
</evidence>
<organism evidence="7 8">
    <name type="scientific">Syncephalis pseudoplumigaleata</name>
    <dbReference type="NCBI Taxonomy" id="1712513"/>
    <lineage>
        <taxon>Eukaryota</taxon>
        <taxon>Fungi</taxon>
        <taxon>Fungi incertae sedis</taxon>
        <taxon>Zoopagomycota</taxon>
        <taxon>Zoopagomycotina</taxon>
        <taxon>Zoopagomycetes</taxon>
        <taxon>Zoopagales</taxon>
        <taxon>Piptocephalidaceae</taxon>
        <taxon>Syncephalis</taxon>
    </lineage>
</organism>
<dbReference type="InterPro" id="IPR002885">
    <property type="entry name" value="PPR_rpt"/>
</dbReference>
<feature type="repeat" description="PPR" evidence="5">
    <location>
        <begin position="137"/>
        <end position="171"/>
    </location>
</feature>
<gene>
    <name evidence="7" type="ORF">SYNPS1DRAFT_20815</name>
</gene>
<proteinExistence type="inferred from homology"/>
<dbReference type="PANTHER" id="PTHR47447:SF17">
    <property type="entry name" value="OS12G0638900 PROTEIN"/>
    <property type="match status" value="1"/>
</dbReference>
<dbReference type="PROSITE" id="PS51375">
    <property type="entry name" value="PPR"/>
    <property type="match status" value="2"/>
</dbReference>
<dbReference type="Pfam" id="PF01535">
    <property type="entry name" value="PPR"/>
    <property type="match status" value="3"/>
</dbReference>
<evidence type="ECO:0000313" key="8">
    <source>
        <dbReference type="Proteomes" id="UP000278143"/>
    </source>
</evidence>
<comment type="similarity">
    <text evidence="1">Belongs to the CCM1 family.</text>
</comment>
<evidence type="ECO:0000256" key="2">
    <source>
        <dbReference type="ARBA" id="ARBA00022737"/>
    </source>
</evidence>
<comment type="function">
    <text evidence="3">Regulates mitochondrial small subunit maturation by controlling 15S rRNA 5'-end processing. Localizes to the 5' precursor of the 15S rRNA in a position that is subsequently occupied by mS47 in the mature yeast mtSSU. Uses structure and sequence-specific RNA recognition, binding to a single-stranded region of the precursor and specifically recognizing bases -6 to -1. The exchange of Ccm1 for mS47 is coupled to the irreversible removal of precursor rRNA that is accompanied by conformational changes of the mitoribosomal proteins uS5m and mS26. These conformational changes signal completion of 5'-end rRNA processing through protection of the mature 5'-end of the 15S rRNA and stabilization of mS47. The removal of the 5' precursor together with the dissociation of Ccm1 may be catalyzed by the 5'-3' exoribonuclease Pet127. Involved in the specific removal of group I introns in mitochondrial encoded transcripts.</text>
</comment>
<dbReference type="Gene3D" id="1.25.40.10">
    <property type="entry name" value="Tetratricopeptide repeat domain"/>
    <property type="match status" value="3"/>
</dbReference>
<feature type="chain" id="PRO_5020892877" description="Pentacotripeptide-repeat region of PRORP domain-containing protein" evidence="6">
    <location>
        <begin position="21"/>
        <end position="573"/>
    </location>
</feature>
<reference evidence="8" key="1">
    <citation type="journal article" date="2018" name="Nat. Microbiol.">
        <title>Leveraging single-cell genomics to expand the fungal tree of life.</title>
        <authorList>
            <person name="Ahrendt S.R."/>
            <person name="Quandt C.A."/>
            <person name="Ciobanu D."/>
            <person name="Clum A."/>
            <person name="Salamov A."/>
            <person name="Andreopoulos B."/>
            <person name="Cheng J.F."/>
            <person name="Woyke T."/>
            <person name="Pelin A."/>
            <person name="Henrissat B."/>
            <person name="Reynolds N.K."/>
            <person name="Benny G.L."/>
            <person name="Smith M.E."/>
            <person name="James T.Y."/>
            <person name="Grigoriev I.V."/>
        </authorList>
    </citation>
    <scope>NUCLEOTIDE SEQUENCE [LARGE SCALE GENOMIC DNA]</scope>
    <source>
        <strain evidence="8">Benny S71-1</strain>
    </source>
</reference>
<evidence type="ECO:0000256" key="1">
    <source>
        <dbReference type="ARBA" id="ARBA00006192"/>
    </source>
</evidence>
<accession>A0A4V1J291</accession>
<feature type="repeat" description="PPR" evidence="5">
    <location>
        <begin position="172"/>
        <end position="206"/>
    </location>
</feature>
<keyword evidence="2" id="KW-0677">Repeat</keyword>
<protein>
    <recommendedName>
        <fullName evidence="9">Pentacotripeptide-repeat region of PRORP domain-containing protein</fullName>
    </recommendedName>
</protein>
<keyword evidence="8" id="KW-1185">Reference proteome</keyword>
<dbReference type="Proteomes" id="UP000278143">
    <property type="component" value="Unassembled WGS sequence"/>
</dbReference>
<name>A0A4V1J291_9FUNG</name>
<dbReference type="AlphaFoldDB" id="A0A4V1J291"/>
<dbReference type="InterPro" id="IPR011990">
    <property type="entry name" value="TPR-like_helical_dom_sf"/>
</dbReference>
<feature type="signal peptide" evidence="6">
    <location>
        <begin position="1"/>
        <end position="20"/>
    </location>
</feature>
<evidence type="ECO:0000256" key="5">
    <source>
        <dbReference type="PROSITE-ProRule" id="PRU00708"/>
    </source>
</evidence>